<organism evidence="2 3">
    <name type="scientific">Protea cynaroides</name>
    <dbReference type="NCBI Taxonomy" id="273540"/>
    <lineage>
        <taxon>Eukaryota</taxon>
        <taxon>Viridiplantae</taxon>
        <taxon>Streptophyta</taxon>
        <taxon>Embryophyta</taxon>
        <taxon>Tracheophyta</taxon>
        <taxon>Spermatophyta</taxon>
        <taxon>Magnoliopsida</taxon>
        <taxon>Proteales</taxon>
        <taxon>Proteaceae</taxon>
        <taxon>Protea</taxon>
    </lineage>
</organism>
<comment type="caution">
    <text evidence="2">The sequence shown here is derived from an EMBL/GenBank/DDBJ whole genome shotgun (WGS) entry which is preliminary data.</text>
</comment>
<proteinExistence type="predicted"/>
<keyword evidence="1" id="KW-0812">Transmembrane</keyword>
<dbReference type="EMBL" id="JAMYWD010000007">
    <property type="protein sequence ID" value="KAJ4965812.1"/>
    <property type="molecule type" value="Genomic_DNA"/>
</dbReference>
<keyword evidence="1" id="KW-1133">Transmembrane helix</keyword>
<evidence type="ECO:0000313" key="3">
    <source>
        <dbReference type="Proteomes" id="UP001141806"/>
    </source>
</evidence>
<keyword evidence="1" id="KW-0472">Membrane</keyword>
<protein>
    <submittedName>
        <fullName evidence="2">Uncharacterized protein</fullName>
    </submittedName>
</protein>
<gene>
    <name evidence="2" type="ORF">NE237_017661</name>
</gene>
<evidence type="ECO:0000256" key="1">
    <source>
        <dbReference type="SAM" id="Phobius"/>
    </source>
</evidence>
<sequence>MRWRRWKITDLKPFSDMDVLEFSKLKIAEMLDSRFDLFMGCFLLHSSLGSLLLTLMLCAYHRSKNLFFSFISISFLLIFPKMQSFNFDLKSENNPLFPALNGLLPPVLCIQTNQISFLF</sequence>
<dbReference type="Proteomes" id="UP001141806">
    <property type="component" value="Unassembled WGS sequence"/>
</dbReference>
<keyword evidence="3" id="KW-1185">Reference proteome</keyword>
<reference evidence="2" key="1">
    <citation type="journal article" date="2023" name="Plant J.">
        <title>The genome of the king protea, Protea cynaroides.</title>
        <authorList>
            <person name="Chang J."/>
            <person name="Duong T.A."/>
            <person name="Schoeman C."/>
            <person name="Ma X."/>
            <person name="Roodt D."/>
            <person name="Barker N."/>
            <person name="Li Z."/>
            <person name="Van de Peer Y."/>
            <person name="Mizrachi E."/>
        </authorList>
    </citation>
    <scope>NUCLEOTIDE SEQUENCE</scope>
    <source>
        <tissue evidence="2">Young leaves</tissue>
    </source>
</reference>
<accession>A0A9Q0K8H1</accession>
<evidence type="ECO:0000313" key="2">
    <source>
        <dbReference type="EMBL" id="KAJ4965812.1"/>
    </source>
</evidence>
<dbReference type="AlphaFoldDB" id="A0A9Q0K8H1"/>
<feature type="transmembrane region" description="Helical" evidence="1">
    <location>
        <begin position="66"/>
        <end position="83"/>
    </location>
</feature>
<name>A0A9Q0K8H1_9MAGN</name>